<comment type="similarity">
    <text evidence="2">Belongs to the KHG/KDPG aldolase family.</text>
</comment>
<dbReference type="OrthoDB" id="8590323at2"/>
<dbReference type="PROSITE" id="PS00160">
    <property type="entry name" value="ALDOLASE_KDPG_KHG_2"/>
    <property type="match status" value="1"/>
</dbReference>
<evidence type="ECO:0000256" key="3">
    <source>
        <dbReference type="ARBA" id="ARBA00011233"/>
    </source>
</evidence>
<evidence type="ECO:0000256" key="5">
    <source>
        <dbReference type="ARBA" id="ARBA00023277"/>
    </source>
</evidence>
<dbReference type="PANTHER" id="PTHR30246:SF1">
    <property type="entry name" value="2-DEHYDRO-3-DEOXY-6-PHOSPHOGALACTONATE ALDOLASE-RELATED"/>
    <property type="match status" value="1"/>
</dbReference>
<evidence type="ECO:0000256" key="4">
    <source>
        <dbReference type="ARBA" id="ARBA00023239"/>
    </source>
</evidence>
<comment type="subunit">
    <text evidence="3">Homotrimer.</text>
</comment>
<reference evidence="6 7" key="1">
    <citation type="submission" date="2015-10" db="EMBL/GenBank/DDBJ databases">
        <title>Genome sequencing and analysis of members of genus Stenotrophomonas.</title>
        <authorList>
            <person name="Patil P.P."/>
            <person name="Midha S."/>
            <person name="Patil P.B."/>
        </authorList>
    </citation>
    <scope>NUCLEOTIDE SEQUENCE [LARGE SCALE GENOMIC DNA]</scope>
    <source>
        <strain evidence="6 7">JCM 16536</strain>
    </source>
</reference>
<dbReference type="InterPro" id="IPR013785">
    <property type="entry name" value="Aldolase_TIM"/>
</dbReference>
<keyword evidence="4" id="KW-0456">Lyase</keyword>
<accession>A0A0R0AN46</accession>
<evidence type="ECO:0000256" key="1">
    <source>
        <dbReference type="ARBA" id="ARBA00004761"/>
    </source>
</evidence>
<name>A0A0R0AN46_9GAMM</name>
<dbReference type="PANTHER" id="PTHR30246">
    <property type="entry name" value="2-KETO-3-DEOXY-6-PHOSPHOGLUCONATE ALDOLASE"/>
    <property type="match status" value="1"/>
</dbReference>
<keyword evidence="7" id="KW-1185">Reference proteome</keyword>
<dbReference type="InterPro" id="IPR031338">
    <property type="entry name" value="KDPG/KHG_AS_2"/>
</dbReference>
<dbReference type="EMBL" id="LLXU01000053">
    <property type="protein sequence ID" value="KRG46688.1"/>
    <property type="molecule type" value="Genomic_DNA"/>
</dbReference>
<dbReference type="CDD" id="cd00452">
    <property type="entry name" value="KDPG_aldolase"/>
    <property type="match status" value="1"/>
</dbReference>
<dbReference type="Gene3D" id="3.20.20.70">
    <property type="entry name" value="Aldolase class I"/>
    <property type="match status" value="1"/>
</dbReference>
<gene>
    <name evidence="6" type="ORF">ARC20_05085</name>
</gene>
<comment type="pathway">
    <text evidence="1">Carbohydrate acid metabolism.</text>
</comment>
<evidence type="ECO:0000256" key="2">
    <source>
        <dbReference type="ARBA" id="ARBA00006906"/>
    </source>
</evidence>
<dbReference type="AlphaFoldDB" id="A0A0R0AN46"/>
<comment type="caution">
    <text evidence="6">The sequence shown here is derived from an EMBL/GenBank/DDBJ whole genome shotgun (WGS) entry which is preliminary data.</text>
</comment>
<dbReference type="Pfam" id="PF01081">
    <property type="entry name" value="Aldolase"/>
    <property type="match status" value="1"/>
</dbReference>
<keyword evidence="5" id="KW-0119">Carbohydrate metabolism</keyword>
<evidence type="ECO:0000313" key="6">
    <source>
        <dbReference type="EMBL" id="KRG46688.1"/>
    </source>
</evidence>
<dbReference type="InterPro" id="IPR000887">
    <property type="entry name" value="Aldlse_KDPG_KHG"/>
</dbReference>
<dbReference type="NCBIfam" id="NF006600">
    <property type="entry name" value="PRK09140.1"/>
    <property type="match status" value="1"/>
</dbReference>
<protein>
    <submittedName>
        <fullName evidence="6">2-dehydro-3-deoxy-6-phosphogalactonate aldolase</fullName>
    </submittedName>
</protein>
<organism evidence="6 7">
    <name type="scientific">Stenotrophomonas panacihumi</name>
    <dbReference type="NCBI Taxonomy" id="676599"/>
    <lineage>
        <taxon>Bacteria</taxon>
        <taxon>Pseudomonadati</taxon>
        <taxon>Pseudomonadota</taxon>
        <taxon>Gammaproteobacteria</taxon>
        <taxon>Lysobacterales</taxon>
        <taxon>Lysobacteraceae</taxon>
        <taxon>Stenotrophomonas</taxon>
    </lineage>
</organism>
<dbReference type="STRING" id="676599.ARC20_05085"/>
<dbReference type="SUPFAM" id="SSF51569">
    <property type="entry name" value="Aldolase"/>
    <property type="match status" value="1"/>
</dbReference>
<dbReference type="GO" id="GO:0016829">
    <property type="term" value="F:lyase activity"/>
    <property type="evidence" value="ECO:0007669"/>
    <property type="project" value="UniProtKB-KW"/>
</dbReference>
<evidence type="ECO:0000313" key="7">
    <source>
        <dbReference type="Proteomes" id="UP000051802"/>
    </source>
</evidence>
<proteinExistence type="inferred from homology"/>
<dbReference type="RefSeq" id="WP_057644510.1">
    <property type="nucleotide sequence ID" value="NZ_LLXU01000053.1"/>
</dbReference>
<sequence>MTPPNAPHASPFKLPLVAILRGITPEETPAHVGALIEAGFDAIEIPLNSPRWAESIALAQQQYGDRAWIGAGTVLRNEDVDTLADIGARFIVTPNTRPSLIRHAVERGLLVVAGFATASEAFDAIDAGAQVLKLFPAATYGSGHVRALRSVLPPHVPVYVVGGVSPATLAGFLSQGAAGAGIGGELYRPGQPLETTQTQAAEFVRAFQETQG</sequence>
<dbReference type="Proteomes" id="UP000051802">
    <property type="component" value="Unassembled WGS sequence"/>
</dbReference>